<feature type="transmembrane region" description="Helical" evidence="6">
    <location>
        <begin position="63"/>
        <end position="83"/>
    </location>
</feature>
<dbReference type="SUPFAM" id="SSF53474">
    <property type="entry name" value="alpha/beta-Hydrolases"/>
    <property type="match status" value="1"/>
</dbReference>
<dbReference type="InterPro" id="IPR000073">
    <property type="entry name" value="AB_hydrolase_1"/>
</dbReference>
<evidence type="ECO:0000313" key="9">
    <source>
        <dbReference type="Proteomes" id="UP000301309"/>
    </source>
</evidence>
<dbReference type="InterPro" id="IPR011701">
    <property type="entry name" value="MFS"/>
</dbReference>
<feature type="transmembrane region" description="Helical" evidence="6">
    <location>
        <begin position="358"/>
        <end position="376"/>
    </location>
</feature>
<comment type="caution">
    <text evidence="8">The sequence shown here is derived from an EMBL/GenBank/DDBJ whole genome shotgun (WGS) entry which is preliminary data.</text>
</comment>
<feature type="transmembrane region" description="Helical" evidence="6">
    <location>
        <begin position="299"/>
        <end position="319"/>
    </location>
</feature>
<dbReference type="Pfam" id="PF07690">
    <property type="entry name" value="MFS_1"/>
    <property type="match status" value="2"/>
</dbReference>
<feature type="transmembrane region" description="Helical" evidence="6">
    <location>
        <begin position="238"/>
        <end position="259"/>
    </location>
</feature>
<evidence type="ECO:0000256" key="3">
    <source>
        <dbReference type="ARBA" id="ARBA00022989"/>
    </source>
</evidence>
<dbReference type="GO" id="GO:0022857">
    <property type="term" value="F:transmembrane transporter activity"/>
    <property type="evidence" value="ECO:0007669"/>
    <property type="project" value="InterPro"/>
</dbReference>
<dbReference type="Proteomes" id="UP000301309">
    <property type="component" value="Unassembled WGS sequence"/>
</dbReference>
<dbReference type="Gene3D" id="1.20.1250.20">
    <property type="entry name" value="MFS general substrate transporter like domains"/>
    <property type="match status" value="2"/>
</dbReference>
<dbReference type="Gene3D" id="3.40.50.1820">
    <property type="entry name" value="alpha/beta hydrolase"/>
    <property type="match status" value="1"/>
</dbReference>
<sequence length="696" mass="74394">MISSPAASASPETTTFWTRHGIVPNLRWGFVALTVFMIGDGIESGFLSPYLDEHGFGSGQASLLWGVYGFVVAVAAWLSGALAEAFGPRRVMLAGFGIWVVLEIAFLVALAQGDFTFMLVSFGIRGLGYPLFSYGFLVWVALDTPEAVMGKAMGWYWAFFVLGLGVISSYYAGAVIPLFGEFATLASSLVFIVVGGTMMFVLVKARRQQPTDLATSMRSVLGAFTIVVERPKVGTGGIVRVINTLGFYAFVVFLSTFMIHDVGLSTPEWQTVWGTLTLSNIVANVVLGYVSDKIGRIRTVAWFGGLLCAVSTPAFYYVPKLLGPNFWAILVVGIVYGAALAGFVPLNAVMPALAPHRVGSALAILNLGAGVSQFMGPVVAGLVAPIGIAATLWVIAGLYVISIGLTYGLRTRDTDPVGSADLPSSSSPAHQPMTSRTREILVPKQERACEALPTIVLLHGMWHGGWAWERVAALLEVDGYPCVRVTLPGKDRAPGDLTFRGHCDHLVQVLADIPGDVVLVGHSYSGALLGEVGGALNVRAMVFVSAFCLEPGESVASVNDAKAGSQAGKDDIRQVGDYLVIDPEVARNAFYHDCTPDEATNAAGRLTPEHAGARVAIVSNAAWRSVPSHFVVCTLDRACTPEVQRMMAARVNSSTELESGHSPMLSMPEALVCTIAEFESERRRTTRQYPYPERAS</sequence>
<keyword evidence="2 6" id="KW-0812">Transmembrane</keyword>
<evidence type="ECO:0000256" key="2">
    <source>
        <dbReference type="ARBA" id="ARBA00022692"/>
    </source>
</evidence>
<keyword evidence="9" id="KW-1185">Reference proteome</keyword>
<comment type="subcellular location">
    <subcellularLocation>
        <location evidence="1">Cell membrane</location>
        <topology evidence="1">Multi-pass membrane protein</topology>
    </subcellularLocation>
</comment>
<feature type="compositionally biased region" description="Polar residues" evidence="5">
    <location>
        <begin position="422"/>
        <end position="435"/>
    </location>
</feature>
<dbReference type="InterPro" id="IPR020846">
    <property type="entry name" value="MFS_dom"/>
</dbReference>
<dbReference type="RefSeq" id="WP_137975707.1">
    <property type="nucleotide sequence ID" value="NZ_BAAASO010000077.1"/>
</dbReference>
<dbReference type="InterPro" id="IPR052897">
    <property type="entry name" value="Sec-Metab_Biosynth_Hydrolase"/>
</dbReference>
<dbReference type="SUPFAM" id="SSF103473">
    <property type="entry name" value="MFS general substrate transporter"/>
    <property type="match status" value="1"/>
</dbReference>
<name>A0A4D4KUH3_STRVO</name>
<feature type="transmembrane region" description="Helical" evidence="6">
    <location>
        <begin position="90"/>
        <end position="111"/>
    </location>
</feature>
<dbReference type="EMBL" id="BJHW01000001">
    <property type="protein sequence ID" value="GDY49493.1"/>
    <property type="molecule type" value="Genomic_DNA"/>
</dbReference>
<evidence type="ECO:0000256" key="5">
    <source>
        <dbReference type="SAM" id="MobiDB-lite"/>
    </source>
</evidence>
<keyword evidence="4 6" id="KW-0472">Membrane</keyword>
<feature type="transmembrane region" description="Helical" evidence="6">
    <location>
        <begin position="325"/>
        <end position="346"/>
    </location>
</feature>
<evidence type="ECO:0000259" key="7">
    <source>
        <dbReference type="PROSITE" id="PS50850"/>
    </source>
</evidence>
<dbReference type="AlphaFoldDB" id="A0A4D4KUH3"/>
<feature type="transmembrane region" description="Helical" evidence="6">
    <location>
        <begin position="117"/>
        <end position="142"/>
    </location>
</feature>
<evidence type="ECO:0000313" key="8">
    <source>
        <dbReference type="EMBL" id="GDY49493.1"/>
    </source>
</evidence>
<protein>
    <recommendedName>
        <fullName evidence="7">Major facilitator superfamily (MFS) profile domain-containing protein</fullName>
    </recommendedName>
</protein>
<dbReference type="PANTHER" id="PTHR37017:SF11">
    <property type="entry name" value="ESTERASE_LIPASE_THIOESTERASE DOMAIN-CONTAINING PROTEIN"/>
    <property type="match status" value="1"/>
</dbReference>
<dbReference type="PROSITE" id="PS50850">
    <property type="entry name" value="MFS"/>
    <property type="match status" value="1"/>
</dbReference>
<dbReference type="InterPro" id="IPR029058">
    <property type="entry name" value="AB_hydrolase_fold"/>
</dbReference>
<dbReference type="PANTHER" id="PTHR37017">
    <property type="entry name" value="AB HYDROLASE-1 DOMAIN-CONTAINING PROTEIN-RELATED"/>
    <property type="match status" value="1"/>
</dbReference>
<feature type="transmembrane region" description="Helical" evidence="6">
    <location>
        <begin position="271"/>
        <end position="290"/>
    </location>
</feature>
<dbReference type="CDD" id="cd17337">
    <property type="entry name" value="MFS_CsbX"/>
    <property type="match status" value="1"/>
</dbReference>
<keyword evidence="3 6" id="KW-1133">Transmembrane helix</keyword>
<feature type="transmembrane region" description="Helical" evidence="6">
    <location>
        <begin position="382"/>
        <end position="402"/>
    </location>
</feature>
<feature type="domain" description="Major facilitator superfamily (MFS) profile" evidence="7">
    <location>
        <begin position="1"/>
        <end position="414"/>
    </location>
</feature>
<dbReference type="Pfam" id="PF12697">
    <property type="entry name" value="Abhydrolase_6"/>
    <property type="match status" value="1"/>
</dbReference>
<reference evidence="8 9" key="1">
    <citation type="journal article" date="2020" name="Int. J. Syst. Evol. Microbiol.">
        <title>Reclassification of Streptomyces castelarensis and Streptomyces sporoclivatus as later heterotypic synonyms of Streptomyces antimycoticus.</title>
        <authorList>
            <person name="Komaki H."/>
            <person name="Tamura T."/>
        </authorList>
    </citation>
    <scope>NUCLEOTIDE SEQUENCE [LARGE SCALE GENOMIC DNA]</scope>
    <source>
        <strain evidence="8 9">NBRC 13459</strain>
    </source>
</reference>
<feature type="transmembrane region" description="Helical" evidence="6">
    <location>
        <begin position="154"/>
        <end position="176"/>
    </location>
</feature>
<gene>
    <name evidence="8" type="ORF">SVIO_001160</name>
</gene>
<evidence type="ECO:0000256" key="6">
    <source>
        <dbReference type="SAM" id="Phobius"/>
    </source>
</evidence>
<dbReference type="GO" id="GO:0003824">
    <property type="term" value="F:catalytic activity"/>
    <property type="evidence" value="ECO:0007669"/>
    <property type="project" value="UniProtKB-ARBA"/>
</dbReference>
<dbReference type="InterPro" id="IPR036259">
    <property type="entry name" value="MFS_trans_sf"/>
</dbReference>
<accession>A0A4D4KUH3</accession>
<dbReference type="NCBIfam" id="TIGR00897">
    <property type="entry name" value="2A0118"/>
    <property type="match status" value="1"/>
</dbReference>
<feature type="region of interest" description="Disordered" evidence="5">
    <location>
        <begin position="417"/>
        <end position="436"/>
    </location>
</feature>
<organism evidence="8 9">
    <name type="scientific">Streptomyces violaceusniger</name>
    <dbReference type="NCBI Taxonomy" id="68280"/>
    <lineage>
        <taxon>Bacteria</taxon>
        <taxon>Bacillati</taxon>
        <taxon>Actinomycetota</taxon>
        <taxon>Actinomycetes</taxon>
        <taxon>Kitasatosporales</taxon>
        <taxon>Streptomycetaceae</taxon>
        <taxon>Streptomyces</taxon>
        <taxon>Streptomyces violaceusniger group</taxon>
    </lineage>
</organism>
<dbReference type="InterPro" id="IPR004748">
    <property type="entry name" value="Polyol_permease-like"/>
</dbReference>
<evidence type="ECO:0000256" key="1">
    <source>
        <dbReference type="ARBA" id="ARBA00004651"/>
    </source>
</evidence>
<evidence type="ECO:0000256" key="4">
    <source>
        <dbReference type="ARBA" id="ARBA00023136"/>
    </source>
</evidence>
<dbReference type="OrthoDB" id="9773549at2"/>
<feature type="transmembrane region" description="Helical" evidence="6">
    <location>
        <begin position="182"/>
        <end position="203"/>
    </location>
</feature>
<proteinExistence type="predicted"/>
<dbReference type="GO" id="GO:0005886">
    <property type="term" value="C:plasma membrane"/>
    <property type="evidence" value="ECO:0007669"/>
    <property type="project" value="UniProtKB-SubCell"/>
</dbReference>
<feature type="transmembrane region" description="Helical" evidence="6">
    <location>
        <begin position="28"/>
        <end position="51"/>
    </location>
</feature>